<dbReference type="EMBL" id="JAJJMB010007708">
    <property type="protein sequence ID" value="KAI3928440.1"/>
    <property type="molecule type" value="Genomic_DNA"/>
</dbReference>
<dbReference type="InterPro" id="IPR002885">
    <property type="entry name" value="PPR_rpt"/>
</dbReference>
<dbReference type="NCBIfam" id="TIGR00756">
    <property type="entry name" value="PPR"/>
    <property type="match status" value="4"/>
</dbReference>
<reference evidence="4" key="1">
    <citation type="submission" date="2022-04" db="EMBL/GenBank/DDBJ databases">
        <title>A functionally conserved STORR gene fusion in Papaver species that diverged 16.8 million years ago.</title>
        <authorList>
            <person name="Catania T."/>
        </authorList>
    </citation>
    <scope>NUCLEOTIDE SEQUENCE</scope>
    <source>
        <strain evidence="4">S-188037</strain>
    </source>
</reference>
<dbReference type="InterPro" id="IPR046960">
    <property type="entry name" value="PPR_At4g14850-like_plant"/>
</dbReference>
<proteinExistence type="inferred from homology"/>
<dbReference type="PANTHER" id="PTHR24015">
    <property type="entry name" value="OS07G0578800 PROTEIN-RELATED"/>
    <property type="match status" value="1"/>
</dbReference>
<dbReference type="Pfam" id="PF13041">
    <property type="entry name" value="PPR_2"/>
    <property type="match status" value="2"/>
</dbReference>
<gene>
    <name evidence="4" type="ORF">MKW98_024041</name>
</gene>
<feature type="repeat" description="PPR" evidence="3">
    <location>
        <begin position="426"/>
        <end position="460"/>
    </location>
</feature>
<evidence type="ECO:0000313" key="5">
    <source>
        <dbReference type="Proteomes" id="UP001202328"/>
    </source>
</evidence>
<dbReference type="PROSITE" id="PS51375">
    <property type="entry name" value="PPR"/>
    <property type="match status" value="4"/>
</dbReference>
<accession>A0AAD4T172</accession>
<comment type="similarity">
    <text evidence="2">Belongs to the PPR family. PCMP-E subfamily.</text>
</comment>
<sequence length="628" mass="71044">MKLFCKRHYSYSRFPLNLNGKRQTQSRVSEILNLCKSGYLLEAINLLNLTDPKEIYTKPVIYASLLQTCVKANSFNHGLQIQSHVIKSGLEADRFVGNSLLSLYFKLCSDFSESEKVFNNLIEKDVISWTSMVSGYVRAGKPKQSLEIYCKMLEVGIESNAFTLSAVIKACSGLGDLRLGMCFHAVVFQRGFDKNDVISSALIDMYGKNAVSDDARRLFDEMPEPDFVCWTTVISAFTRNDRYEEALEFYYLMQSKYNSFADEFMFGTVLTACGNLGRVKQGKEVHAKVVTAGICGNVIVESILVDMYGKCGLASYSRQVFDRMPKKNSVSWCALLGAYCQNGDFEFVIGIFREMEKTDDLYSFGTILRACAGLAVVRQGKEVHCQYLKKRGWRDVVVESALVDLYAKCGLIDYAHRVFKEVPVRNSITWNAMICGYAQNGKVEEALRMFDEMIKEGIKPDYISFIGVLFGCSHTGLVDQGRKYFKLMNEEYKIDPGVEHYNCMVDLLGRAGLLEEAEDLIVKSVFESDMSVWETLLGACTTQSDLVMATRVAKKMIELKPDYHLSYILLGNVYRAVGKWDDATKLRSLMKERGVKKMPGKSWIEINRSQVSNLIYLGNAGLQQKEFF</sequence>
<dbReference type="InterPro" id="IPR011990">
    <property type="entry name" value="TPR-like_helical_dom_sf"/>
</dbReference>
<feature type="repeat" description="PPR" evidence="3">
    <location>
        <begin position="226"/>
        <end position="256"/>
    </location>
</feature>
<comment type="caution">
    <text evidence="4">The sequence shown here is derived from an EMBL/GenBank/DDBJ whole genome shotgun (WGS) entry which is preliminary data.</text>
</comment>
<dbReference type="Proteomes" id="UP001202328">
    <property type="component" value="Unassembled WGS sequence"/>
</dbReference>
<dbReference type="GO" id="GO:0009451">
    <property type="term" value="P:RNA modification"/>
    <property type="evidence" value="ECO:0007669"/>
    <property type="project" value="InterPro"/>
</dbReference>
<dbReference type="Pfam" id="PF01535">
    <property type="entry name" value="PPR"/>
    <property type="match status" value="6"/>
</dbReference>
<keyword evidence="5" id="KW-1185">Reference proteome</keyword>
<dbReference type="SUPFAM" id="SSF48452">
    <property type="entry name" value="TPR-like"/>
    <property type="match status" value="1"/>
</dbReference>
<evidence type="ECO:0000256" key="2">
    <source>
        <dbReference type="ARBA" id="ARBA00061659"/>
    </source>
</evidence>
<dbReference type="FunFam" id="1.25.40.10:FF:001093">
    <property type="entry name" value="Pentatricopeptide repeat-containing protein At2g34400"/>
    <property type="match status" value="1"/>
</dbReference>
<feature type="repeat" description="PPR" evidence="3">
    <location>
        <begin position="125"/>
        <end position="159"/>
    </location>
</feature>
<evidence type="ECO:0000256" key="3">
    <source>
        <dbReference type="PROSITE-ProRule" id="PRU00708"/>
    </source>
</evidence>
<keyword evidence="1" id="KW-0677">Repeat</keyword>
<dbReference type="InterPro" id="IPR046848">
    <property type="entry name" value="E_motif"/>
</dbReference>
<organism evidence="4 5">
    <name type="scientific">Papaver atlanticum</name>
    <dbReference type="NCBI Taxonomy" id="357466"/>
    <lineage>
        <taxon>Eukaryota</taxon>
        <taxon>Viridiplantae</taxon>
        <taxon>Streptophyta</taxon>
        <taxon>Embryophyta</taxon>
        <taxon>Tracheophyta</taxon>
        <taxon>Spermatophyta</taxon>
        <taxon>Magnoliopsida</taxon>
        <taxon>Ranunculales</taxon>
        <taxon>Papaveraceae</taxon>
        <taxon>Papaveroideae</taxon>
        <taxon>Papaver</taxon>
    </lineage>
</organism>
<dbReference type="Pfam" id="PF20431">
    <property type="entry name" value="E_motif"/>
    <property type="match status" value="1"/>
</dbReference>
<dbReference type="GO" id="GO:0003723">
    <property type="term" value="F:RNA binding"/>
    <property type="evidence" value="ECO:0007669"/>
    <property type="project" value="InterPro"/>
</dbReference>
<evidence type="ECO:0008006" key="6">
    <source>
        <dbReference type="Google" id="ProtNLM"/>
    </source>
</evidence>
<evidence type="ECO:0000256" key="1">
    <source>
        <dbReference type="ARBA" id="ARBA00022737"/>
    </source>
</evidence>
<dbReference type="PANTHER" id="PTHR24015:SF328">
    <property type="entry name" value="OS06G0611200 PROTEIN"/>
    <property type="match status" value="1"/>
</dbReference>
<dbReference type="AlphaFoldDB" id="A0AAD4T172"/>
<name>A0AAD4T172_9MAGN</name>
<dbReference type="FunFam" id="1.25.40.10:FF:001535">
    <property type="entry name" value="Putative pentatricopeptide repeat-containing protein, mitochondrial"/>
    <property type="match status" value="1"/>
</dbReference>
<feature type="repeat" description="PPR" evidence="3">
    <location>
        <begin position="328"/>
        <end position="358"/>
    </location>
</feature>
<dbReference type="Gene3D" id="1.25.40.10">
    <property type="entry name" value="Tetratricopeptide repeat domain"/>
    <property type="match status" value="5"/>
</dbReference>
<protein>
    <recommendedName>
        <fullName evidence="6">Pentatricopeptide repeat-containing protein</fullName>
    </recommendedName>
</protein>
<evidence type="ECO:0000313" key="4">
    <source>
        <dbReference type="EMBL" id="KAI3928440.1"/>
    </source>
</evidence>